<feature type="coiled-coil region" evidence="1">
    <location>
        <begin position="103"/>
        <end position="130"/>
    </location>
</feature>
<dbReference type="Proteomes" id="UP001642484">
    <property type="component" value="Unassembled WGS sequence"/>
</dbReference>
<name>A0ABP0NDC8_9DINO</name>
<gene>
    <name evidence="2" type="ORF">CCMP2556_LOCUS30377</name>
</gene>
<dbReference type="SUPFAM" id="SSF143575">
    <property type="entry name" value="GAS2 domain-like"/>
    <property type="match status" value="1"/>
</dbReference>
<dbReference type="InterPro" id="IPR036534">
    <property type="entry name" value="GAR_dom_sf"/>
</dbReference>
<evidence type="ECO:0000256" key="1">
    <source>
        <dbReference type="SAM" id="Coils"/>
    </source>
</evidence>
<dbReference type="EMBL" id="CAXAMN010021640">
    <property type="protein sequence ID" value="CAK9061798.1"/>
    <property type="molecule type" value="Genomic_DNA"/>
</dbReference>
<proteinExistence type="predicted"/>
<sequence>MHVSQFPGAYPQVGSQPMMQMRPPMPQGASYAGGVAAGINSMQGPCGYAPQAAPAQLGQIRPGQGSLQLAQRPGGSSLGNFEALSPAQTVNTRAMPVASGSREQALQQRVAELEDILKGKDQEIKELQSALSKAGIKLPSTVKKVKAREKIGSGGFRKVSQSQPSVPYEALDQDDLIDLRLEEFYNGTGSAIPFQRINRGFYRFGETIVELNIINHKLMARTEDGWNRSKFGPIEKFLMYYENIEREKAGIPLES</sequence>
<comment type="caution">
    <text evidence="2">The sequence shown here is derived from an EMBL/GenBank/DDBJ whole genome shotgun (WGS) entry which is preliminary data.</text>
</comment>
<evidence type="ECO:0000313" key="2">
    <source>
        <dbReference type="EMBL" id="CAK9061798.1"/>
    </source>
</evidence>
<keyword evidence="1" id="KW-0175">Coiled coil</keyword>
<evidence type="ECO:0000313" key="3">
    <source>
        <dbReference type="Proteomes" id="UP001642484"/>
    </source>
</evidence>
<protein>
    <submittedName>
        <fullName evidence="2">Uncharacterized protein</fullName>
    </submittedName>
</protein>
<organism evidence="2 3">
    <name type="scientific">Durusdinium trenchii</name>
    <dbReference type="NCBI Taxonomy" id="1381693"/>
    <lineage>
        <taxon>Eukaryota</taxon>
        <taxon>Sar</taxon>
        <taxon>Alveolata</taxon>
        <taxon>Dinophyceae</taxon>
        <taxon>Suessiales</taxon>
        <taxon>Symbiodiniaceae</taxon>
        <taxon>Durusdinium</taxon>
    </lineage>
</organism>
<accession>A0ABP0NDC8</accession>
<reference evidence="2 3" key="1">
    <citation type="submission" date="2024-02" db="EMBL/GenBank/DDBJ databases">
        <authorList>
            <person name="Chen Y."/>
            <person name="Shah S."/>
            <person name="Dougan E. K."/>
            <person name="Thang M."/>
            <person name="Chan C."/>
        </authorList>
    </citation>
    <scope>NUCLEOTIDE SEQUENCE [LARGE SCALE GENOMIC DNA]</scope>
</reference>
<keyword evidence="3" id="KW-1185">Reference proteome</keyword>